<proteinExistence type="predicted"/>
<comment type="caution">
    <text evidence="2">The sequence shown here is derived from an EMBL/GenBank/DDBJ whole genome shotgun (WGS) entry which is preliminary data.</text>
</comment>
<dbReference type="Proteomes" id="UP000785679">
    <property type="component" value="Unassembled WGS sequence"/>
</dbReference>
<organism evidence="2 3">
    <name type="scientific">Halteria grandinella</name>
    <dbReference type="NCBI Taxonomy" id="5974"/>
    <lineage>
        <taxon>Eukaryota</taxon>
        <taxon>Sar</taxon>
        <taxon>Alveolata</taxon>
        <taxon>Ciliophora</taxon>
        <taxon>Intramacronucleata</taxon>
        <taxon>Spirotrichea</taxon>
        <taxon>Stichotrichia</taxon>
        <taxon>Sporadotrichida</taxon>
        <taxon>Halteriidae</taxon>
        <taxon>Halteria</taxon>
    </lineage>
</organism>
<feature type="transmembrane region" description="Helical" evidence="1">
    <location>
        <begin position="300"/>
        <end position="322"/>
    </location>
</feature>
<accession>A0A8J8NFV2</accession>
<dbReference type="AlphaFoldDB" id="A0A8J8NFV2"/>
<keyword evidence="3" id="KW-1185">Reference proteome</keyword>
<feature type="transmembrane region" description="Helical" evidence="1">
    <location>
        <begin position="221"/>
        <end position="241"/>
    </location>
</feature>
<name>A0A8J8NFV2_HALGN</name>
<dbReference type="OrthoDB" id="77931at2759"/>
<keyword evidence="1" id="KW-0472">Membrane</keyword>
<evidence type="ECO:0000313" key="2">
    <source>
        <dbReference type="EMBL" id="TNV73919.1"/>
    </source>
</evidence>
<protein>
    <recommendedName>
        <fullName evidence="4">Transmembrane protein</fullName>
    </recommendedName>
</protein>
<evidence type="ECO:0000313" key="3">
    <source>
        <dbReference type="Proteomes" id="UP000785679"/>
    </source>
</evidence>
<sequence length="355" mass="41644">MLFSLITKNYVPYITELNLVYKNAMNELLQGDSDDICSIILQRESNKSTEITSVLYDSQILGINIGEIQISMDPYKKQQFQILINCSSGNYDNKFNYRIDVTSFQCQLGEFYVDEGCQICDSKQGFYSVTYNTTKCSIFDTSKFENVTSNLIQLKVGYWRPQYDSDLVENCFKNQNWCLGGWSVNDDLCYPGHVGGLCEECDIQHKRLWKIFQGIQYQMSIMQYSIFLGFISLDFVMVQLFNKRSFTSVFITLKSLKNSNRLFLQLKLKTKFFLIVFKYSQGIMDLIQISKVYQLKCFQITYGYLQLFLRLILILMFLQTLLMQRVNLLTRWQSIQIAYQVKLQTFNLVILELQQ</sequence>
<evidence type="ECO:0000256" key="1">
    <source>
        <dbReference type="SAM" id="Phobius"/>
    </source>
</evidence>
<reference evidence="2" key="1">
    <citation type="submission" date="2019-06" db="EMBL/GenBank/DDBJ databases">
        <authorList>
            <person name="Zheng W."/>
        </authorList>
    </citation>
    <scope>NUCLEOTIDE SEQUENCE</scope>
    <source>
        <strain evidence="2">QDHG01</strain>
    </source>
</reference>
<gene>
    <name evidence="2" type="ORF">FGO68_gene8504</name>
</gene>
<keyword evidence="1" id="KW-0812">Transmembrane</keyword>
<dbReference type="PANTHER" id="PTHR11319:SF35">
    <property type="entry name" value="OUTER MEMBRANE PROTEIN PMPC-RELATED"/>
    <property type="match status" value="1"/>
</dbReference>
<dbReference type="PANTHER" id="PTHR11319">
    <property type="entry name" value="G PROTEIN-COUPLED RECEPTOR-RELATED"/>
    <property type="match status" value="1"/>
</dbReference>
<dbReference type="EMBL" id="RRYP01017843">
    <property type="protein sequence ID" value="TNV73919.1"/>
    <property type="molecule type" value="Genomic_DNA"/>
</dbReference>
<evidence type="ECO:0008006" key="4">
    <source>
        <dbReference type="Google" id="ProtNLM"/>
    </source>
</evidence>
<keyword evidence="1" id="KW-1133">Transmembrane helix</keyword>